<name>A0A1E3B4Y1_ASPCR</name>
<sequence length="133" mass="14436">MDLRKMMDEHPIPSITPGTVDLASVAGDEPTKQAGSVLNRLNAALAANNAEMLESCFFPSQAYWKDQLALTYHLRTFATPGVIAANLLETKTLRKVTGEIRVNGKAQFSQDLSTLVSNCLNSGMHVSDREANS</sequence>
<evidence type="ECO:0000256" key="1">
    <source>
        <dbReference type="SAM" id="MobiDB-lite"/>
    </source>
</evidence>
<accession>A0A1E3B4Y1</accession>
<dbReference type="VEuPathDB" id="FungiDB:SI65_08711"/>
<evidence type="ECO:0000313" key="2">
    <source>
        <dbReference type="EMBL" id="ODM15871.1"/>
    </source>
</evidence>
<reference evidence="2 3" key="1">
    <citation type="journal article" date="2016" name="BMC Genomics">
        <title>Comparative genomic and transcriptomic analyses of the Fuzhuan brick tea-fermentation fungus Aspergillus cristatus.</title>
        <authorList>
            <person name="Ge Y."/>
            <person name="Wang Y."/>
            <person name="Liu Y."/>
            <person name="Tan Y."/>
            <person name="Ren X."/>
            <person name="Zhang X."/>
            <person name="Hyde K.D."/>
            <person name="Liu Y."/>
            <person name="Liu Z."/>
        </authorList>
    </citation>
    <scope>NUCLEOTIDE SEQUENCE [LARGE SCALE GENOMIC DNA]</scope>
    <source>
        <strain evidence="2 3">GZAAS20.1005</strain>
    </source>
</reference>
<dbReference type="OrthoDB" id="74360at2759"/>
<gene>
    <name evidence="2" type="ORF">SI65_08711</name>
</gene>
<dbReference type="STRING" id="573508.A0A1E3B4Y1"/>
<organism evidence="2 3">
    <name type="scientific">Aspergillus cristatus</name>
    <name type="common">Chinese Fuzhuan brick tea-fermentation fungus</name>
    <name type="synonym">Eurotium cristatum</name>
    <dbReference type="NCBI Taxonomy" id="573508"/>
    <lineage>
        <taxon>Eukaryota</taxon>
        <taxon>Fungi</taxon>
        <taxon>Dikarya</taxon>
        <taxon>Ascomycota</taxon>
        <taxon>Pezizomycotina</taxon>
        <taxon>Eurotiomycetes</taxon>
        <taxon>Eurotiomycetidae</taxon>
        <taxon>Eurotiales</taxon>
        <taxon>Aspergillaceae</taxon>
        <taxon>Aspergillus</taxon>
        <taxon>Aspergillus subgen. Aspergillus</taxon>
    </lineage>
</organism>
<protein>
    <submittedName>
        <fullName evidence="2">Uncharacterized protein</fullName>
    </submittedName>
</protein>
<proteinExistence type="predicted"/>
<dbReference type="EMBL" id="JXNT01000014">
    <property type="protein sequence ID" value="ODM15871.1"/>
    <property type="molecule type" value="Genomic_DNA"/>
</dbReference>
<comment type="caution">
    <text evidence="2">The sequence shown here is derived from an EMBL/GenBank/DDBJ whole genome shotgun (WGS) entry which is preliminary data.</text>
</comment>
<evidence type="ECO:0000313" key="3">
    <source>
        <dbReference type="Proteomes" id="UP000094569"/>
    </source>
</evidence>
<dbReference type="Proteomes" id="UP000094569">
    <property type="component" value="Unassembled WGS sequence"/>
</dbReference>
<feature type="compositionally biased region" description="Basic and acidic residues" evidence="1">
    <location>
        <begin position="1"/>
        <end position="11"/>
    </location>
</feature>
<dbReference type="AlphaFoldDB" id="A0A1E3B4Y1"/>
<feature type="region of interest" description="Disordered" evidence="1">
    <location>
        <begin position="1"/>
        <end position="20"/>
    </location>
</feature>
<keyword evidence="3" id="KW-1185">Reference proteome</keyword>